<dbReference type="InterPro" id="IPR000073">
    <property type="entry name" value="AB_hydrolase_1"/>
</dbReference>
<dbReference type="EMBL" id="BEYU01000087">
    <property type="protein sequence ID" value="GBG31012.1"/>
    <property type="molecule type" value="Genomic_DNA"/>
</dbReference>
<organism evidence="2 3">
    <name type="scientific">Hondaea fermentalgiana</name>
    <dbReference type="NCBI Taxonomy" id="2315210"/>
    <lineage>
        <taxon>Eukaryota</taxon>
        <taxon>Sar</taxon>
        <taxon>Stramenopiles</taxon>
        <taxon>Bigyra</taxon>
        <taxon>Labyrinthulomycetes</taxon>
        <taxon>Thraustochytrida</taxon>
        <taxon>Thraustochytriidae</taxon>
        <taxon>Hondaea</taxon>
    </lineage>
</organism>
<evidence type="ECO:0000259" key="1">
    <source>
        <dbReference type="Pfam" id="PF00561"/>
    </source>
</evidence>
<dbReference type="OrthoDB" id="19657at2759"/>
<reference evidence="2 3" key="1">
    <citation type="submission" date="2017-12" db="EMBL/GenBank/DDBJ databases">
        <title>Sequencing, de novo assembly and annotation of complete genome of a new Thraustochytrid species, strain FCC1311.</title>
        <authorList>
            <person name="Sedici K."/>
            <person name="Godart F."/>
            <person name="Aiese Cigliano R."/>
            <person name="Sanseverino W."/>
            <person name="Barakat M."/>
            <person name="Ortet P."/>
            <person name="Marechal E."/>
            <person name="Cagnac O."/>
            <person name="Amato A."/>
        </authorList>
    </citation>
    <scope>NUCLEOTIDE SEQUENCE [LARGE SCALE GENOMIC DNA]</scope>
</reference>
<evidence type="ECO:0000313" key="3">
    <source>
        <dbReference type="Proteomes" id="UP000241890"/>
    </source>
</evidence>
<protein>
    <submittedName>
        <fullName evidence="2">Protein ABHD8</fullName>
    </submittedName>
</protein>
<accession>A0A2R5GJF0</accession>
<dbReference type="AlphaFoldDB" id="A0A2R5GJF0"/>
<keyword evidence="3" id="KW-1185">Reference proteome</keyword>
<dbReference type="InterPro" id="IPR029058">
    <property type="entry name" value="AB_hydrolase_fold"/>
</dbReference>
<comment type="caution">
    <text evidence="2">The sequence shown here is derived from an EMBL/GenBank/DDBJ whole genome shotgun (WGS) entry which is preliminary data.</text>
</comment>
<dbReference type="Pfam" id="PF00561">
    <property type="entry name" value="Abhydrolase_1"/>
    <property type="match status" value="1"/>
</dbReference>
<dbReference type="InParanoid" id="A0A2R5GJF0"/>
<proteinExistence type="predicted"/>
<sequence length="307" mass="33770">MPFCNVVNAGEPAHRIWYEVFGASEDEATHRVFLTMGMGCDLRPWEPQIDYFVRIPGYRVVAYDNRGMGHSDHVPGRWTTRAMAKDGLAVLRHIGWSKDIHLVGVSMGGMITQELAFLDLERFASVTLLSTIAGGIKSLLQFITVLPTGIFTLLQSLMAQTSETKVEKMLQLMFPSTYLEALDEVSGKTNADIVRSVILGRTEASAQEGRKYMDFPIFVKQALAVMTHRVPTQRLKQLGSILPVLVVSGDSDILVPDANSHLLAREIGSNAELLLIPGAGHGASEQCADEVNPAIRNLIEVRARSKL</sequence>
<gene>
    <name evidence="2" type="ORF">FCC1311_080061</name>
</gene>
<dbReference type="Gene3D" id="3.40.50.1820">
    <property type="entry name" value="alpha/beta hydrolase"/>
    <property type="match status" value="1"/>
</dbReference>
<dbReference type="PANTHER" id="PTHR43433:SF5">
    <property type="entry name" value="AB HYDROLASE-1 DOMAIN-CONTAINING PROTEIN"/>
    <property type="match status" value="1"/>
</dbReference>
<name>A0A2R5GJF0_9STRA</name>
<evidence type="ECO:0000313" key="2">
    <source>
        <dbReference type="EMBL" id="GBG31012.1"/>
    </source>
</evidence>
<feature type="domain" description="AB hydrolase-1" evidence="1">
    <location>
        <begin position="43"/>
        <end position="283"/>
    </location>
</feature>
<dbReference type="SUPFAM" id="SSF53474">
    <property type="entry name" value="alpha/beta-Hydrolases"/>
    <property type="match status" value="1"/>
</dbReference>
<dbReference type="PANTHER" id="PTHR43433">
    <property type="entry name" value="HYDROLASE, ALPHA/BETA FOLD FAMILY PROTEIN"/>
    <property type="match status" value="1"/>
</dbReference>
<dbReference type="Proteomes" id="UP000241890">
    <property type="component" value="Unassembled WGS sequence"/>
</dbReference>
<dbReference type="PRINTS" id="PR00111">
    <property type="entry name" value="ABHYDROLASE"/>
</dbReference>
<dbReference type="InterPro" id="IPR050471">
    <property type="entry name" value="AB_hydrolase"/>
</dbReference>